<evidence type="ECO:0000256" key="2">
    <source>
        <dbReference type="ARBA" id="ARBA00023002"/>
    </source>
</evidence>
<dbReference type="OrthoDB" id="658698at2"/>
<dbReference type="PRINTS" id="PR00080">
    <property type="entry name" value="SDRFAMILY"/>
</dbReference>
<dbReference type="SUPFAM" id="SSF51735">
    <property type="entry name" value="NAD(P)-binding Rossmann-fold domains"/>
    <property type="match status" value="1"/>
</dbReference>
<dbReference type="STRING" id="364197.SAMN05216296_1126"/>
<dbReference type="Proteomes" id="UP000243232">
    <property type="component" value="Chromosome I"/>
</dbReference>
<dbReference type="SMART" id="SM00822">
    <property type="entry name" value="PKS_KR"/>
    <property type="match status" value="1"/>
</dbReference>
<name>A0A1H2EXA1_9PSED</name>
<dbReference type="EMBL" id="LT629785">
    <property type="protein sequence ID" value="SDT99338.1"/>
    <property type="molecule type" value="Genomic_DNA"/>
</dbReference>
<dbReference type="InterPro" id="IPR057326">
    <property type="entry name" value="KR_dom"/>
</dbReference>
<dbReference type="NCBIfam" id="NF006123">
    <property type="entry name" value="PRK08267.1"/>
    <property type="match status" value="1"/>
</dbReference>
<proteinExistence type="inferred from homology"/>
<organism evidence="5 6">
    <name type="scientific">Pseudomonas pohangensis</name>
    <dbReference type="NCBI Taxonomy" id="364197"/>
    <lineage>
        <taxon>Bacteria</taxon>
        <taxon>Pseudomonadati</taxon>
        <taxon>Pseudomonadota</taxon>
        <taxon>Gammaproteobacteria</taxon>
        <taxon>Pseudomonadales</taxon>
        <taxon>Pseudomonadaceae</taxon>
        <taxon>Pseudomonas</taxon>
    </lineage>
</organism>
<dbReference type="PANTHER" id="PTHR44196">
    <property type="entry name" value="DEHYDROGENASE/REDUCTASE SDR FAMILY MEMBER 7B"/>
    <property type="match status" value="1"/>
</dbReference>
<dbReference type="RefSeq" id="WP_090193485.1">
    <property type="nucleotide sequence ID" value="NZ_LT629785.1"/>
</dbReference>
<dbReference type="Pfam" id="PF00106">
    <property type="entry name" value="adh_short"/>
    <property type="match status" value="1"/>
</dbReference>
<reference evidence="6" key="1">
    <citation type="submission" date="2016-10" db="EMBL/GenBank/DDBJ databases">
        <authorList>
            <person name="Varghese N."/>
            <person name="Submissions S."/>
        </authorList>
    </citation>
    <scope>NUCLEOTIDE SEQUENCE [LARGE SCALE GENOMIC DNA]</scope>
    <source>
        <strain evidence="6">DSM 17875</strain>
    </source>
</reference>
<accession>A0A1H2EXA1</accession>
<keyword evidence="6" id="KW-1185">Reference proteome</keyword>
<feature type="domain" description="Ketoreductase" evidence="4">
    <location>
        <begin position="2"/>
        <end position="168"/>
    </location>
</feature>
<evidence type="ECO:0000256" key="1">
    <source>
        <dbReference type="ARBA" id="ARBA00006484"/>
    </source>
</evidence>
<dbReference type="PANTHER" id="PTHR44196:SF1">
    <property type="entry name" value="DEHYDROGENASE_REDUCTASE SDR FAMILY MEMBER 7B"/>
    <property type="match status" value="1"/>
</dbReference>
<keyword evidence="2" id="KW-0560">Oxidoreductase</keyword>
<dbReference type="Gene3D" id="3.40.50.720">
    <property type="entry name" value="NAD(P)-binding Rossmann-like Domain"/>
    <property type="match status" value="1"/>
</dbReference>
<gene>
    <name evidence="5" type="ORF">SAMN05216296_1126</name>
</gene>
<sequence>MNNILISGAASGIGAATARLFHQRGWQVGLLDINADALAELAAELGGAWHRVLDVSDAGAAAVALADFTESRKGRLRLLFNCAGILRVGRFEEISLAEHAQIMQVNVIGMMQMTLAAFPYLRAMPGAQVINMGSASGVYGVPQFASYSASKFAVRGFTEALELEWQRYDIRVGDVMPPFVRTPMVSSQTSVAPILQRLGVDLEASDIADAVWLQAHDARVHRPVGRQFGLLYRLGQITPSALMRVLMRWVSRD</sequence>
<evidence type="ECO:0000256" key="3">
    <source>
        <dbReference type="RuleBase" id="RU000363"/>
    </source>
</evidence>
<dbReference type="InterPro" id="IPR002347">
    <property type="entry name" value="SDR_fam"/>
</dbReference>
<dbReference type="GO" id="GO:0016491">
    <property type="term" value="F:oxidoreductase activity"/>
    <property type="evidence" value="ECO:0007669"/>
    <property type="project" value="UniProtKB-KW"/>
</dbReference>
<evidence type="ECO:0000313" key="5">
    <source>
        <dbReference type="EMBL" id="SDT99338.1"/>
    </source>
</evidence>
<comment type="similarity">
    <text evidence="1 3">Belongs to the short-chain dehydrogenases/reductases (SDR) family.</text>
</comment>
<protein>
    <submittedName>
        <fullName evidence="5">NADP-dependent 3-hydroxy acid dehydrogenase YdfG</fullName>
    </submittedName>
</protein>
<evidence type="ECO:0000313" key="6">
    <source>
        <dbReference type="Proteomes" id="UP000243232"/>
    </source>
</evidence>
<evidence type="ECO:0000259" key="4">
    <source>
        <dbReference type="SMART" id="SM00822"/>
    </source>
</evidence>
<dbReference type="InterPro" id="IPR036291">
    <property type="entry name" value="NAD(P)-bd_dom_sf"/>
</dbReference>
<dbReference type="GO" id="GO:0016020">
    <property type="term" value="C:membrane"/>
    <property type="evidence" value="ECO:0007669"/>
    <property type="project" value="TreeGrafter"/>
</dbReference>
<dbReference type="PRINTS" id="PR00081">
    <property type="entry name" value="GDHRDH"/>
</dbReference>
<dbReference type="AlphaFoldDB" id="A0A1H2EXA1"/>